<dbReference type="EMBL" id="CDMH01000057">
    <property type="protein sequence ID" value="CRF43031.1"/>
    <property type="molecule type" value="Genomic_DNA"/>
</dbReference>
<reference evidence="2" key="1">
    <citation type="submission" date="2014-12" db="EMBL/GenBank/DDBJ databases">
        <title>Whole genome sequences of four Staphylococcus schleiferi canine isolates.</title>
        <authorList>
            <person name="Misic A.M."/>
            <person name="Cain C."/>
            <person name="Morris D.O."/>
            <person name="Rankin S."/>
            <person name="Beiting D."/>
        </authorList>
    </citation>
    <scope>NUCLEOTIDE SEQUENCE</scope>
    <source>
        <strain evidence="1">ASB11</strain>
        <strain evidence="2">ASB13</strain>
        <strain evidence="3">ASB9</strain>
    </source>
</reference>
<dbReference type="OrthoDB" id="5329357at2"/>
<dbReference type="EMBL" id="CDMN01000034">
    <property type="protein sequence ID" value="CRF44260.1"/>
    <property type="molecule type" value="Genomic_DNA"/>
</dbReference>
<organism evidence="2 6">
    <name type="scientific">Helicobacter ailurogastricus</name>
    <dbReference type="NCBI Taxonomy" id="1578720"/>
    <lineage>
        <taxon>Bacteria</taxon>
        <taxon>Pseudomonadati</taxon>
        <taxon>Campylobacterota</taxon>
        <taxon>Epsilonproteobacteria</taxon>
        <taxon>Campylobacterales</taxon>
        <taxon>Helicobacteraceae</taxon>
        <taxon>Helicobacter</taxon>
    </lineage>
</organism>
<dbReference type="Proteomes" id="UP000038622">
    <property type="component" value="Unassembled WGS sequence"/>
</dbReference>
<gene>
    <name evidence="1" type="ORF">HAL011_04000</name>
    <name evidence="2" type="ORF">HAL013_12550</name>
    <name evidence="3" type="ORF">HAL09_08360</name>
</gene>
<keyword evidence="4" id="KW-1185">Reference proteome</keyword>
<evidence type="ECO:0000313" key="3">
    <source>
        <dbReference type="EMBL" id="CRF44260.1"/>
    </source>
</evidence>
<proteinExistence type="predicted"/>
<dbReference type="EMBL" id="CDML01000011">
    <property type="protein sequence ID" value="CRF40638.1"/>
    <property type="molecule type" value="Genomic_DNA"/>
</dbReference>
<sequence length="233" mass="26059">MKYIKSACVAVAFLGVFIGGLSFERFVLGKHTQAQETSVALQIKSTQSLAPKAYGAHFIFEGSQGLLKSPSLSPEQEKTIKESFKEINDLAQEDHLCQQAIYNLRPRYTFGPKQELSGYSLQGAMDCKIPADKLKAYNTLKDKISQIALKSGLILPSTPALYPQIKEIDWSTLRQDLIKKAQEQTNWMGKQLKKQCYIQHLDFYPGSTPTRLKAQQAPASQDFVLIARLKIGC</sequence>
<dbReference type="AlphaFoldDB" id="A0A0K2XAC7"/>
<accession>A0A0K2XAC7</accession>
<protein>
    <submittedName>
        <fullName evidence="2">Probable periplasmic protein Cj1621</fullName>
    </submittedName>
</protein>
<name>A0A0K2XAC7_9HELI</name>
<dbReference type="Proteomes" id="UP000045175">
    <property type="component" value="Unassembled WGS sequence"/>
</dbReference>
<dbReference type="Proteomes" id="UP000041394">
    <property type="component" value="Unassembled WGS sequence"/>
</dbReference>
<evidence type="ECO:0000313" key="5">
    <source>
        <dbReference type="Proteomes" id="UP000041394"/>
    </source>
</evidence>
<evidence type="ECO:0000313" key="2">
    <source>
        <dbReference type="EMBL" id="CRF43031.1"/>
    </source>
</evidence>
<evidence type="ECO:0000313" key="4">
    <source>
        <dbReference type="Proteomes" id="UP000038622"/>
    </source>
</evidence>
<reference evidence="4" key="3">
    <citation type="submission" date="2014-12" db="EMBL/GenBank/DDBJ databases">
        <authorList>
            <person name="Smet A."/>
        </authorList>
    </citation>
    <scope>NUCLEOTIDE SEQUENCE [LARGE SCALE GENOMIC DNA]</scope>
</reference>
<dbReference type="STRING" id="1578720.HAL011_04000"/>
<dbReference type="RefSeq" id="WP_053941629.1">
    <property type="nucleotide sequence ID" value="NZ_CDMH01000057.1"/>
</dbReference>
<evidence type="ECO:0000313" key="6">
    <source>
        <dbReference type="Proteomes" id="UP000045175"/>
    </source>
</evidence>
<evidence type="ECO:0000313" key="1">
    <source>
        <dbReference type="EMBL" id="CRF40638.1"/>
    </source>
</evidence>
<reference evidence="5 6" key="2">
    <citation type="submission" date="2014-12" db="EMBL/GenBank/DDBJ databases">
        <authorList>
            <person name="Jaenicke S."/>
        </authorList>
    </citation>
    <scope>NUCLEOTIDE SEQUENCE [LARGE SCALE GENOMIC DNA]</scope>
</reference>